<sequence>MKKISWLFLLLLISTQSHASNQKIYTVGIVPQFDIETLHKIWEPILLVISHKTGLKFKLVGTPDIPTFEKSLSAGKFDFAYMNPYHFTKADQYTAIARDHGRMLYGILTVNKSSDILSPQQLDGKVIAFPAPNALGASLMIRSELDKVYGINFTPKYVNTHSSSYLNVAIGLLPAGGGVQKTFNQQPNEIKERLKILLKTKTVTPHPLTANKKLDKEVINKFKMAILSMKNNNTTQELLARVPFSIIGAAKDEDYDDVRSLSLEQYYQE</sequence>
<dbReference type="PANTHER" id="PTHR35841">
    <property type="entry name" value="PHOSPHONATES-BINDING PERIPLASMIC PROTEIN"/>
    <property type="match status" value="1"/>
</dbReference>
<feature type="chain" id="PRO_5044297186" evidence="1">
    <location>
        <begin position="20"/>
        <end position="269"/>
    </location>
</feature>
<dbReference type="KEGG" id="vih:AB0763_06360"/>
<dbReference type="RefSeq" id="WP_306101577.1">
    <property type="nucleotide sequence ID" value="NZ_CP162601.1"/>
</dbReference>
<dbReference type="AlphaFoldDB" id="A0AB39HI29"/>
<accession>A0AB39HI29</accession>
<dbReference type="SUPFAM" id="SSF53850">
    <property type="entry name" value="Periplasmic binding protein-like II"/>
    <property type="match status" value="1"/>
</dbReference>
<dbReference type="PANTHER" id="PTHR35841:SF1">
    <property type="entry name" value="PHOSPHONATES-BINDING PERIPLASMIC PROTEIN"/>
    <property type="match status" value="1"/>
</dbReference>
<evidence type="ECO:0000313" key="2">
    <source>
        <dbReference type="EMBL" id="XDK26255.1"/>
    </source>
</evidence>
<keyword evidence="1" id="KW-0732">Signal</keyword>
<dbReference type="Gene3D" id="3.40.190.10">
    <property type="entry name" value="Periplasmic binding protein-like II"/>
    <property type="match status" value="2"/>
</dbReference>
<organism evidence="2">
    <name type="scientific">Vibrio sp. HB236076</name>
    <dbReference type="NCBI Taxonomy" id="3232307"/>
    <lineage>
        <taxon>Bacteria</taxon>
        <taxon>Pseudomonadati</taxon>
        <taxon>Pseudomonadota</taxon>
        <taxon>Gammaproteobacteria</taxon>
        <taxon>Vibrionales</taxon>
        <taxon>Vibrionaceae</taxon>
        <taxon>Vibrio</taxon>
    </lineage>
</organism>
<gene>
    <name evidence="2" type="ORF">AB0763_06360</name>
</gene>
<dbReference type="Pfam" id="PF12974">
    <property type="entry name" value="Phosphonate-bd"/>
    <property type="match status" value="1"/>
</dbReference>
<feature type="signal peptide" evidence="1">
    <location>
        <begin position="1"/>
        <end position="19"/>
    </location>
</feature>
<reference evidence="2" key="1">
    <citation type="submission" date="2024-07" db="EMBL/GenBank/DDBJ databases">
        <title>Genome Analysis of a Potential Novel Vibrio Species Secreting pH- and Thermo-stable Alginate Lyase and its Application in Producing Alginate Oligosaccharides.</title>
        <authorList>
            <person name="Huang H."/>
            <person name="Bao K."/>
        </authorList>
    </citation>
    <scope>NUCLEOTIDE SEQUENCE</scope>
    <source>
        <strain evidence="2">HB236076</strain>
    </source>
</reference>
<proteinExistence type="predicted"/>
<protein>
    <submittedName>
        <fullName evidence="2">Phosphate/phosphite/phosphonate ABC transporter substrate-binding protein</fullName>
    </submittedName>
</protein>
<evidence type="ECO:0000256" key="1">
    <source>
        <dbReference type="SAM" id="SignalP"/>
    </source>
</evidence>
<dbReference type="EMBL" id="CP162601">
    <property type="protein sequence ID" value="XDK26255.1"/>
    <property type="molecule type" value="Genomic_DNA"/>
</dbReference>
<name>A0AB39HI29_9VIBR</name>